<dbReference type="InterPro" id="IPR029063">
    <property type="entry name" value="SAM-dependent_MTases_sf"/>
</dbReference>
<dbReference type="AlphaFoldDB" id="A0A9Q3HZ96"/>
<dbReference type="InterPro" id="IPR036388">
    <property type="entry name" value="WH-like_DNA-bd_sf"/>
</dbReference>
<dbReference type="InterPro" id="IPR036390">
    <property type="entry name" value="WH_DNA-bd_sf"/>
</dbReference>
<keyword evidence="1" id="KW-0489">Methyltransferase</keyword>
<evidence type="ECO:0000256" key="2">
    <source>
        <dbReference type="ARBA" id="ARBA00022679"/>
    </source>
</evidence>
<name>A0A9Q3HZ96_9BASI</name>
<dbReference type="InterPro" id="IPR016461">
    <property type="entry name" value="COMT-like"/>
</dbReference>
<dbReference type="Gene3D" id="3.40.50.150">
    <property type="entry name" value="Vaccinia Virus protein VP39"/>
    <property type="match status" value="1"/>
</dbReference>
<dbReference type="SUPFAM" id="SSF53335">
    <property type="entry name" value="S-adenosyl-L-methionine-dependent methyltransferases"/>
    <property type="match status" value="1"/>
</dbReference>
<dbReference type="Pfam" id="PF00891">
    <property type="entry name" value="Methyltransf_2"/>
    <property type="match status" value="1"/>
</dbReference>
<sequence length="461" mass="51150">MPSSQAQKLVALIVRAVDDIEADTGSQIPGAVTADLNSPIIAPEDDLEATPKRGKALRVLQAATHQLLATLLPAGLQIVQTHFSALQTAALDVVVKAKIADIIHAVDPGSSKGGVHINLLSEKAEMESTQLSQILRFLAIRNIFCELTENHWANNRLSFPLRSDSKNSLINLLGHIRDDIALPALAELPKTVMKRKDDVLPSEDDSQTAWASYHKWKGNFFDFLGNSEGGWQAERFGKAMIEASNARGITDSPYEMFDWKSLPLKGTLIDLGGGIGAASYALAGFLPEWKIIVQDRPEVVKLGNMHYQSIGSTARMEFEEHDFFRPQPVHRVQAADAYFLRHILHDWPESECLKILTLLRQAAKPSTYLLICETKLEPTVSEKGSILFANDGMATSVSHNLDLTMMLLFKSKERSTKEYAELFEKSGWKLDSAIPLINMADKYIFKGVPDSDWKPHCLTQH</sequence>
<comment type="caution">
    <text evidence="5">The sequence shown here is derived from an EMBL/GenBank/DDBJ whole genome shotgun (WGS) entry which is preliminary data.</text>
</comment>
<protein>
    <recommendedName>
        <fullName evidence="4">O-methyltransferase C-terminal domain-containing protein</fullName>
    </recommendedName>
</protein>
<feature type="domain" description="O-methyltransferase C-terminal" evidence="4">
    <location>
        <begin position="266"/>
        <end position="428"/>
    </location>
</feature>
<keyword evidence="2" id="KW-0808">Transferase</keyword>
<proteinExistence type="predicted"/>
<evidence type="ECO:0000256" key="1">
    <source>
        <dbReference type="ARBA" id="ARBA00022603"/>
    </source>
</evidence>
<evidence type="ECO:0000313" key="5">
    <source>
        <dbReference type="EMBL" id="MBW0523556.1"/>
    </source>
</evidence>
<dbReference type="GO" id="GO:0008171">
    <property type="term" value="F:O-methyltransferase activity"/>
    <property type="evidence" value="ECO:0007669"/>
    <property type="project" value="InterPro"/>
</dbReference>
<gene>
    <name evidence="5" type="ORF">O181_063271</name>
</gene>
<evidence type="ECO:0000256" key="3">
    <source>
        <dbReference type="ARBA" id="ARBA00022691"/>
    </source>
</evidence>
<evidence type="ECO:0000313" key="6">
    <source>
        <dbReference type="Proteomes" id="UP000765509"/>
    </source>
</evidence>
<evidence type="ECO:0000259" key="4">
    <source>
        <dbReference type="Pfam" id="PF00891"/>
    </source>
</evidence>
<dbReference type="PROSITE" id="PS51683">
    <property type="entry name" value="SAM_OMT_II"/>
    <property type="match status" value="1"/>
</dbReference>
<dbReference type="SUPFAM" id="SSF46785">
    <property type="entry name" value="Winged helix' DNA-binding domain"/>
    <property type="match status" value="1"/>
</dbReference>
<keyword evidence="3" id="KW-0949">S-adenosyl-L-methionine</keyword>
<dbReference type="Proteomes" id="UP000765509">
    <property type="component" value="Unassembled WGS sequence"/>
</dbReference>
<dbReference type="PANTHER" id="PTHR43712">
    <property type="entry name" value="PUTATIVE (AFU_ORTHOLOGUE AFUA_4G14580)-RELATED"/>
    <property type="match status" value="1"/>
</dbReference>
<dbReference type="PANTHER" id="PTHR43712:SF2">
    <property type="entry name" value="O-METHYLTRANSFERASE CICE"/>
    <property type="match status" value="1"/>
</dbReference>
<dbReference type="InterPro" id="IPR001077">
    <property type="entry name" value="COMT_C"/>
</dbReference>
<reference evidence="5" key="1">
    <citation type="submission" date="2021-03" db="EMBL/GenBank/DDBJ databases">
        <title>Draft genome sequence of rust myrtle Austropuccinia psidii MF-1, a brazilian biotype.</title>
        <authorList>
            <person name="Quecine M.C."/>
            <person name="Pachon D.M.R."/>
            <person name="Bonatelli M.L."/>
            <person name="Correr F.H."/>
            <person name="Franceschini L.M."/>
            <person name="Leite T.F."/>
            <person name="Margarido G.R.A."/>
            <person name="Almeida C.A."/>
            <person name="Ferrarezi J.A."/>
            <person name="Labate C.A."/>
        </authorList>
    </citation>
    <scope>NUCLEOTIDE SEQUENCE</scope>
    <source>
        <strain evidence="5">MF-1</strain>
    </source>
</reference>
<accession>A0A9Q3HZ96</accession>
<dbReference type="EMBL" id="AVOT02030380">
    <property type="protein sequence ID" value="MBW0523556.1"/>
    <property type="molecule type" value="Genomic_DNA"/>
</dbReference>
<organism evidence="5 6">
    <name type="scientific">Austropuccinia psidii MF-1</name>
    <dbReference type="NCBI Taxonomy" id="1389203"/>
    <lineage>
        <taxon>Eukaryota</taxon>
        <taxon>Fungi</taxon>
        <taxon>Dikarya</taxon>
        <taxon>Basidiomycota</taxon>
        <taxon>Pucciniomycotina</taxon>
        <taxon>Pucciniomycetes</taxon>
        <taxon>Pucciniales</taxon>
        <taxon>Sphaerophragmiaceae</taxon>
        <taxon>Austropuccinia</taxon>
    </lineage>
</organism>
<dbReference type="GO" id="GO:0032259">
    <property type="term" value="P:methylation"/>
    <property type="evidence" value="ECO:0007669"/>
    <property type="project" value="UniProtKB-KW"/>
</dbReference>
<dbReference type="Gene3D" id="1.10.10.10">
    <property type="entry name" value="Winged helix-like DNA-binding domain superfamily/Winged helix DNA-binding domain"/>
    <property type="match status" value="1"/>
</dbReference>
<keyword evidence="6" id="KW-1185">Reference proteome</keyword>
<dbReference type="OrthoDB" id="2410195at2759"/>